<dbReference type="AlphaFoldDB" id="A0A376Q072"/>
<accession>A0A376Q072</accession>
<dbReference type="Proteomes" id="UP000255153">
    <property type="component" value="Unassembled WGS sequence"/>
</dbReference>
<evidence type="ECO:0000313" key="2">
    <source>
        <dbReference type="EMBL" id="STK97900.1"/>
    </source>
</evidence>
<evidence type="ECO:0000313" key="1">
    <source>
        <dbReference type="EMBL" id="STH84203.1"/>
    </source>
</evidence>
<name>A0A376Q072_ECOLX</name>
<dbReference type="EMBL" id="UGEE01000003">
    <property type="protein sequence ID" value="STK97900.1"/>
    <property type="molecule type" value="Genomic_DNA"/>
</dbReference>
<sequence length="44" mass="5312">MIIKTLKMSARKRKLMKRSLTIYQVNLWDCSVKKDNFAVLRRID</sequence>
<evidence type="ECO:0000313" key="3">
    <source>
        <dbReference type="Proteomes" id="UP000255093"/>
    </source>
</evidence>
<protein>
    <submittedName>
        <fullName evidence="1">Uncharacterized protein</fullName>
    </submittedName>
</protein>
<reference evidence="3 4" key="1">
    <citation type="submission" date="2018-06" db="EMBL/GenBank/DDBJ databases">
        <authorList>
            <consortium name="Pathogen Informatics"/>
            <person name="Doyle S."/>
        </authorList>
    </citation>
    <scope>NUCLEOTIDE SEQUENCE [LARGE SCALE GENOMIC DNA]</scope>
    <source>
        <strain evidence="2 4">NCTC8603</strain>
        <strain evidence="1 3">NCTC8621</strain>
    </source>
</reference>
<proteinExistence type="predicted"/>
<evidence type="ECO:0000313" key="4">
    <source>
        <dbReference type="Proteomes" id="UP000255153"/>
    </source>
</evidence>
<dbReference type="Proteomes" id="UP000255093">
    <property type="component" value="Unassembled WGS sequence"/>
</dbReference>
<organism evidence="1 3">
    <name type="scientific">Escherichia coli</name>
    <dbReference type="NCBI Taxonomy" id="562"/>
    <lineage>
        <taxon>Bacteria</taxon>
        <taxon>Pseudomonadati</taxon>
        <taxon>Pseudomonadota</taxon>
        <taxon>Gammaproteobacteria</taxon>
        <taxon>Enterobacterales</taxon>
        <taxon>Enterobacteriaceae</taxon>
        <taxon>Escherichia</taxon>
    </lineage>
</organism>
<gene>
    <name evidence="2" type="ORF">NCTC8603_04788</name>
    <name evidence="1" type="ORF">NCTC8621_04273</name>
</gene>
<dbReference type="EMBL" id="UGBW01000003">
    <property type="protein sequence ID" value="STH84203.1"/>
    <property type="molecule type" value="Genomic_DNA"/>
</dbReference>